<accession>A0A290Z3K4</accession>
<keyword evidence="4" id="KW-0238">DNA-binding</keyword>
<dbReference type="PIRSF" id="PIRSF019251">
    <property type="entry name" value="Rv0465c"/>
    <property type="match status" value="1"/>
</dbReference>
<dbReference type="CDD" id="cd00093">
    <property type="entry name" value="HTH_XRE"/>
    <property type="match status" value="1"/>
</dbReference>
<dbReference type="RefSeq" id="WP_096492527.1">
    <property type="nucleotide sequence ID" value="NZ_CP023445.1"/>
</dbReference>
<dbReference type="InterPro" id="IPR010982">
    <property type="entry name" value="Lambda_DNA-bd_dom_sf"/>
</dbReference>
<dbReference type="EMBL" id="CP023445">
    <property type="protein sequence ID" value="ATE53588.1"/>
    <property type="molecule type" value="Genomic_DNA"/>
</dbReference>
<feature type="domain" description="HTH cro/C1-type" evidence="6">
    <location>
        <begin position="10"/>
        <end position="64"/>
    </location>
</feature>
<dbReference type="GO" id="GO:0003677">
    <property type="term" value="F:DNA binding"/>
    <property type="evidence" value="ECO:0007669"/>
    <property type="project" value="UniProtKB-KW"/>
</dbReference>
<proteinExistence type="inferred from homology"/>
<dbReference type="PANTHER" id="PTHR46797:SF23">
    <property type="entry name" value="HTH-TYPE TRANSCRIPTIONAL REGULATOR SUTR"/>
    <property type="match status" value="1"/>
</dbReference>
<evidence type="ECO:0000256" key="2">
    <source>
        <dbReference type="ARBA" id="ARBA00022491"/>
    </source>
</evidence>
<keyword evidence="3" id="KW-0805">Transcription regulation</keyword>
<dbReference type="AlphaFoldDB" id="A0A290Z3K4"/>
<protein>
    <submittedName>
        <fullName evidence="7">Cro/Cl family transcriptional regulator</fullName>
    </submittedName>
</protein>
<dbReference type="FunFam" id="1.10.260.40:FF:000025">
    <property type="entry name" value="Cro/Cl family transcriptional regulator"/>
    <property type="match status" value="1"/>
</dbReference>
<evidence type="ECO:0000256" key="3">
    <source>
        <dbReference type="ARBA" id="ARBA00023015"/>
    </source>
</evidence>
<gene>
    <name evidence="7" type="ORF">CNX65_10025</name>
</gene>
<dbReference type="Pfam" id="PF01381">
    <property type="entry name" value="HTH_3"/>
    <property type="match status" value="1"/>
</dbReference>
<dbReference type="InterPro" id="IPR050807">
    <property type="entry name" value="TransReg_Diox_bact_type"/>
</dbReference>
<dbReference type="InterPro" id="IPR018653">
    <property type="entry name" value="ScfR_C"/>
</dbReference>
<evidence type="ECO:0000256" key="4">
    <source>
        <dbReference type="ARBA" id="ARBA00023125"/>
    </source>
</evidence>
<evidence type="ECO:0000259" key="6">
    <source>
        <dbReference type="PROSITE" id="PS50943"/>
    </source>
</evidence>
<reference evidence="7" key="1">
    <citation type="submission" date="2017-09" db="EMBL/GenBank/DDBJ databases">
        <title>Complete Genome Sequence of ansamitocin-producing Bacterium Actinosynnema pretiosum X47.</title>
        <authorList>
            <person name="Cao G."/>
            <person name="Zong G."/>
            <person name="Zhong C."/>
            <person name="Fu J."/>
        </authorList>
    </citation>
    <scope>NUCLEOTIDE SEQUENCE [LARGE SCALE GENOMIC DNA]</scope>
    <source>
        <strain evidence="7">X47</strain>
    </source>
</reference>
<dbReference type="Pfam" id="PF09856">
    <property type="entry name" value="ScfRs"/>
    <property type="match status" value="1"/>
</dbReference>
<keyword evidence="2" id="KW-0678">Repressor</keyword>
<dbReference type="GO" id="GO:0003700">
    <property type="term" value="F:DNA-binding transcription factor activity"/>
    <property type="evidence" value="ECO:0007669"/>
    <property type="project" value="TreeGrafter"/>
</dbReference>
<evidence type="ECO:0000256" key="1">
    <source>
        <dbReference type="ARBA" id="ARBA00007227"/>
    </source>
</evidence>
<dbReference type="KEGG" id="apre:CNX65_10025"/>
<dbReference type="InterPro" id="IPR026281">
    <property type="entry name" value="HTH_RamB"/>
</dbReference>
<keyword evidence="8" id="KW-1185">Reference proteome</keyword>
<dbReference type="InterPro" id="IPR010359">
    <property type="entry name" value="IrrE_HExxH"/>
</dbReference>
<dbReference type="SMART" id="SM00530">
    <property type="entry name" value="HTH_XRE"/>
    <property type="match status" value="1"/>
</dbReference>
<evidence type="ECO:0000313" key="8">
    <source>
        <dbReference type="Proteomes" id="UP000218505"/>
    </source>
</evidence>
<evidence type="ECO:0000313" key="7">
    <source>
        <dbReference type="EMBL" id="ATE53588.1"/>
    </source>
</evidence>
<comment type="similarity">
    <text evidence="1">Belongs to the short-chain fatty acyl-CoA assimilation regulator (ScfR) family.</text>
</comment>
<dbReference type="InterPro" id="IPR001387">
    <property type="entry name" value="Cro/C1-type_HTH"/>
</dbReference>
<dbReference type="PROSITE" id="PS50943">
    <property type="entry name" value="HTH_CROC1"/>
    <property type="match status" value="1"/>
</dbReference>
<sequence length="471" mass="51777">MARTFVGARLRRLREERGLTQVELARALGISASYLNQIEHDSRPLTVPVLLRLTESFGVDASFFATHDSARLFAELQEALSGTDVSPGDLREVATSRPELARAVIDLHRRYRQADEQLTAVAGDRSGELVVGAHERVRDFFYTHANHFAELDTAAEHVAGRTGVRPGEMRSALAARLADRHGVRVQGIAGELANHNSAGELHHYDPVNRVLRLSGNLRPGQQAFRMATQIALLEFGDELDAIVQESREPEGPVRSLIRIGLARYAAAALLLPYRSFHESAEELRYDIELLADHFALSFETICHRLTTLQRPGERGIPFSFVRVDRAGNVSKRQSATGFHFSRAGGTCPLWSVYGAFSSPGKVVAQVAAMPDNQRYLWVARTVSRSRGGYASPGKIYAVGLGCEIRHASRLVYSTGVDLEDASAATPIGPGCQTCDRPLCPQRSMPPIGRPLRVDANRSTFIPYPLEPGKVR</sequence>
<dbReference type="GO" id="GO:0005829">
    <property type="term" value="C:cytosol"/>
    <property type="evidence" value="ECO:0007669"/>
    <property type="project" value="TreeGrafter"/>
</dbReference>
<dbReference type="Proteomes" id="UP000218505">
    <property type="component" value="Chromosome"/>
</dbReference>
<evidence type="ECO:0000256" key="5">
    <source>
        <dbReference type="ARBA" id="ARBA00023163"/>
    </source>
</evidence>
<dbReference type="Gene3D" id="1.10.260.40">
    <property type="entry name" value="lambda repressor-like DNA-binding domains"/>
    <property type="match status" value="1"/>
</dbReference>
<dbReference type="PANTHER" id="PTHR46797">
    <property type="entry name" value="HTH-TYPE TRANSCRIPTIONAL REGULATOR"/>
    <property type="match status" value="1"/>
</dbReference>
<dbReference type="Pfam" id="PF06114">
    <property type="entry name" value="Peptidase_M78"/>
    <property type="match status" value="1"/>
</dbReference>
<dbReference type="SUPFAM" id="SSF47413">
    <property type="entry name" value="lambda repressor-like DNA-binding domains"/>
    <property type="match status" value="1"/>
</dbReference>
<name>A0A290Z3K4_9PSEU</name>
<organism evidence="7 8">
    <name type="scientific">Actinosynnema pretiosum</name>
    <dbReference type="NCBI Taxonomy" id="42197"/>
    <lineage>
        <taxon>Bacteria</taxon>
        <taxon>Bacillati</taxon>
        <taxon>Actinomycetota</taxon>
        <taxon>Actinomycetes</taxon>
        <taxon>Pseudonocardiales</taxon>
        <taxon>Pseudonocardiaceae</taxon>
        <taxon>Actinosynnema</taxon>
    </lineage>
</organism>
<keyword evidence="5" id="KW-0804">Transcription</keyword>